<dbReference type="HOGENOM" id="CLU_2952883_0_0_9"/>
<feature type="region of interest" description="Disordered" evidence="1">
    <location>
        <begin position="38"/>
        <end position="59"/>
    </location>
</feature>
<sequence length="59" mass="6820">MMNQTVPAVIGFKWRMAIKVVPRKTSFVLGKGMKGSFFNRKRKGGSNEKDQFYRSRKHG</sequence>
<evidence type="ECO:0000256" key="1">
    <source>
        <dbReference type="SAM" id="MobiDB-lite"/>
    </source>
</evidence>
<gene>
    <name evidence="2" type="ORF">HMPREF0322_04934</name>
</gene>
<protein>
    <submittedName>
        <fullName evidence="2">Uncharacterized protein</fullName>
    </submittedName>
</protein>
<dbReference type="EMBL" id="AFZX01000133">
    <property type="protein sequence ID" value="EHL04424.1"/>
    <property type="molecule type" value="Genomic_DNA"/>
</dbReference>
<dbReference type="PATRIC" id="fig|537010.4.peg.4593"/>
<dbReference type="Proteomes" id="UP000004416">
    <property type="component" value="Unassembled WGS sequence"/>
</dbReference>
<evidence type="ECO:0000313" key="3">
    <source>
        <dbReference type="Proteomes" id="UP000004416"/>
    </source>
</evidence>
<reference evidence="2 3" key="1">
    <citation type="submission" date="2011-08" db="EMBL/GenBank/DDBJ databases">
        <authorList>
            <person name="Weinstock G."/>
            <person name="Sodergren E."/>
            <person name="Clifton S."/>
            <person name="Fulton L."/>
            <person name="Fulton B."/>
            <person name="Courtney L."/>
            <person name="Fronick C."/>
            <person name="Harrison M."/>
            <person name="Strong C."/>
            <person name="Farmer C."/>
            <person name="Delahaunty K."/>
            <person name="Markovic C."/>
            <person name="Hall O."/>
            <person name="Minx P."/>
            <person name="Tomlinson C."/>
            <person name="Mitreva M."/>
            <person name="Hou S."/>
            <person name="Chen J."/>
            <person name="Wollam A."/>
            <person name="Pepin K.H."/>
            <person name="Johnson M."/>
            <person name="Bhonagiri V."/>
            <person name="Zhang X."/>
            <person name="Suruliraj S."/>
            <person name="Warren W."/>
            <person name="Chinwalla A."/>
            <person name="Mardis E.R."/>
            <person name="Wilson R.K."/>
        </authorList>
    </citation>
    <scope>NUCLEOTIDE SEQUENCE [LARGE SCALE GENOMIC DNA]</scope>
    <source>
        <strain evidence="2 3">DP7</strain>
    </source>
</reference>
<accession>G9XVC1</accession>
<name>G9XVC1_DESHA</name>
<organism evidence="2 3">
    <name type="scientific">Desulfitobacterium hafniense DP7</name>
    <dbReference type="NCBI Taxonomy" id="537010"/>
    <lineage>
        <taxon>Bacteria</taxon>
        <taxon>Bacillati</taxon>
        <taxon>Bacillota</taxon>
        <taxon>Clostridia</taxon>
        <taxon>Eubacteriales</taxon>
        <taxon>Desulfitobacteriaceae</taxon>
        <taxon>Desulfitobacterium</taxon>
    </lineage>
</organism>
<comment type="caution">
    <text evidence="2">The sequence shown here is derived from an EMBL/GenBank/DDBJ whole genome shotgun (WGS) entry which is preliminary data.</text>
</comment>
<evidence type="ECO:0000313" key="2">
    <source>
        <dbReference type="EMBL" id="EHL04424.1"/>
    </source>
</evidence>
<proteinExistence type="predicted"/>
<dbReference type="AlphaFoldDB" id="G9XVC1"/>